<reference evidence="5" key="1">
    <citation type="submission" date="2014-09" db="EMBL/GenBank/DDBJ databases">
        <authorList>
            <person name="Gomez-Valero L."/>
        </authorList>
    </citation>
    <scope>NUCLEOTIDE SEQUENCE [LARGE SCALE GENOMIC DNA]</scope>
    <source>
        <strain evidence="5">ATCC700992</strain>
    </source>
</reference>
<evidence type="ECO:0000313" key="5">
    <source>
        <dbReference type="Proteomes" id="UP000032430"/>
    </source>
</evidence>
<evidence type="ECO:0000313" key="4">
    <source>
        <dbReference type="EMBL" id="CEG57229.1"/>
    </source>
</evidence>
<dbReference type="InterPro" id="IPR017871">
    <property type="entry name" value="ABC_transporter-like_CS"/>
</dbReference>
<keyword evidence="5" id="KW-1185">Reference proteome</keyword>
<gene>
    <name evidence="4" type="ORF">LFA_1831</name>
</gene>
<dbReference type="HOGENOM" id="CLU_000604_1_2_6"/>
<dbReference type="AlphaFoldDB" id="A0A098G5H2"/>
<dbReference type="PROSITE" id="PS50893">
    <property type="entry name" value="ABC_TRANSPORTER_2"/>
    <property type="match status" value="1"/>
</dbReference>
<dbReference type="RefSeq" id="WP_045095762.1">
    <property type="nucleotide sequence ID" value="NZ_LN614827.1"/>
</dbReference>
<dbReference type="PANTHER" id="PTHR43038:SF3">
    <property type="entry name" value="ABC TRANSPORTER G FAMILY MEMBER 20 ISOFORM X1"/>
    <property type="match status" value="1"/>
</dbReference>
<dbReference type="InterPro" id="IPR027417">
    <property type="entry name" value="P-loop_NTPase"/>
</dbReference>
<dbReference type="PROSITE" id="PS00211">
    <property type="entry name" value="ABC_TRANSPORTER_1"/>
    <property type="match status" value="1"/>
</dbReference>
<dbReference type="Proteomes" id="UP000032430">
    <property type="component" value="Chromosome I"/>
</dbReference>
<dbReference type="InterPro" id="IPR003593">
    <property type="entry name" value="AAA+_ATPase"/>
</dbReference>
<proteinExistence type="predicted"/>
<dbReference type="Gene3D" id="3.40.50.300">
    <property type="entry name" value="P-loop containing nucleotide triphosphate hydrolases"/>
    <property type="match status" value="1"/>
</dbReference>
<dbReference type="PANTHER" id="PTHR43038">
    <property type="entry name" value="ATP-BINDING CASSETTE, SUB-FAMILY H, MEMBER 1"/>
    <property type="match status" value="1"/>
</dbReference>
<dbReference type="InterPro" id="IPR003439">
    <property type="entry name" value="ABC_transporter-like_ATP-bd"/>
</dbReference>
<organism evidence="4 5">
    <name type="scientific">Legionella fallonii LLAP-10</name>
    <dbReference type="NCBI Taxonomy" id="1212491"/>
    <lineage>
        <taxon>Bacteria</taxon>
        <taxon>Pseudomonadati</taxon>
        <taxon>Pseudomonadota</taxon>
        <taxon>Gammaproteobacteria</taxon>
        <taxon>Legionellales</taxon>
        <taxon>Legionellaceae</taxon>
        <taxon>Legionella</taxon>
    </lineage>
</organism>
<dbReference type="Pfam" id="PF00005">
    <property type="entry name" value="ABC_tran"/>
    <property type="match status" value="1"/>
</dbReference>
<accession>A0A098G5H2</accession>
<dbReference type="SUPFAM" id="SSF52540">
    <property type="entry name" value="P-loop containing nucleoside triphosphate hydrolases"/>
    <property type="match status" value="1"/>
</dbReference>
<protein>
    <submittedName>
        <fullName evidence="4">ABC-type multidrug transport system protein</fullName>
    </submittedName>
</protein>
<dbReference type="SMART" id="SM00382">
    <property type="entry name" value="AAA"/>
    <property type="match status" value="1"/>
</dbReference>
<dbReference type="STRING" id="1212491.LFA_1831"/>
<sequence length="300" mass="33941">MSDFAIDVKGLTKKFNERIAVNNLSLQVKKGSIFGFLGSNGSGKTTTIRMMCGLLTPTDGEGLCLGYDIRTQSDEIKKHVGYMPQQFSFYKGLTVYQNLRFVADIFEVPNASQAIETMIHDLELEPYRSIQAGNLSGGWKQRLTLACCILHQPQLLFLDEPTAGIDPKARKEFWDYLHRIAMKNGTTILVTTHYMDEAEKCTHLAYINLGNLLYSGTTKDLIPHSQVKAYVLEGDQKEQNRVIELIHKSFPQLQTSIVNNDLRISSRNQEVLDQLRKEQHHLSFKAVSPSFEEVFIGLIP</sequence>
<evidence type="ECO:0000256" key="1">
    <source>
        <dbReference type="ARBA" id="ARBA00022741"/>
    </source>
</evidence>
<keyword evidence="2" id="KW-0067">ATP-binding</keyword>
<feature type="domain" description="ABC transporter" evidence="3">
    <location>
        <begin position="6"/>
        <end position="234"/>
    </location>
</feature>
<dbReference type="EMBL" id="LN614827">
    <property type="protein sequence ID" value="CEG57229.1"/>
    <property type="molecule type" value="Genomic_DNA"/>
</dbReference>
<dbReference type="GO" id="GO:0016887">
    <property type="term" value="F:ATP hydrolysis activity"/>
    <property type="evidence" value="ECO:0007669"/>
    <property type="project" value="InterPro"/>
</dbReference>
<dbReference type="OrthoDB" id="9805029at2"/>
<dbReference type="KEGG" id="lfa:LFA_1831"/>
<dbReference type="CDD" id="cd03230">
    <property type="entry name" value="ABC_DR_subfamily_A"/>
    <property type="match status" value="1"/>
</dbReference>
<evidence type="ECO:0000259" key="3">
    <source>
        <dbReference type="PROSITE" id="PS50893"/>
    </source>
</evidence>
<dbReference type="GO" id="GO:0005524">
    <property type="term" value="F:ATP binding"/>
    <property type="evidence" value="ECO:0007669"/>
    <property type="project" value="UniProtKB-KW"/>
</dbReference>
<evidence type="ECO:0000256" key="2">
    <source>
        <dbReference type="ARBA" id="ARBA00022840"/>
    </source>
</evidence>
<keyword evidence="1" id="KW-0547">Nucleotide-binding</keyword>
<name>A0A098G5H2_9GAMM</name>